<comment type="caution">
    <text evidence="1">The sequence shown here is derived from an EMBL/GenBank/DDBJ whole genome shotgun (WGS) entry which is preliminary data.</text>
</comment>
<proteinExistence type="predicted"/>
<accession>A0A3E0WA97</accession>
<name>A0A3E0WA97_9MICO</name>
<dbReference type="Proteomes" id="UP000257080">
    <property type="component" value="Unassembled WGS sequence"/>
</dbReference>
<dbReference type="Pfam" id="PF22014">
    <property type="entry name" value="DUF6932"/>
    <property type="match status" value="1"/>
</dbReference>
<dbReference type="EMBL" id="NBXE01000020">
    <property type="protein sequence ID" value="RFA27154.1"/>
    <property type="molecule type" value="Genomic_DNA"/>
</dbReference>
<protein>
    <submittedName>
        <fullName evidence="1">Uncharacterized protein</fullName>
    </submittedName>
</protein>
<evidence type="ECO:0000313" key="1">
    <source>
        <dbReference type="EMBL" id="RFA27154.1"/>
    </source>
</evidence>
<sequence length="117" mass="12976">MGSFVEDTNPNDLDTVAFLFRPPGVGDSSALADLMEINSAIFDRAKVRASHGVDFIPVDLEGAQEELIKEVCYWLGMFSHRRNDDLWKGVLQITLEDEAEDKAAYALLETLTVKLSA</sequence>
<evidence type="ECO:0000313" key="2">
    <source>
        <dbReference type="Proteomes" id="UP000257080"/>
    </source>
</evidence>
<gene>
    <name evidence="1" type="ORF">B7R25_08855</name>
</gene>
<reference evidence="1 2" key="1">
    <citation type="submission" date="2017-04" db="EMBL/GenBank/DDBJ databases">
        <title>Comparative genome analysis of Subtercola boreus.</title>
        <authorList>
            <person name="Cho Y.-J."/>
            <person name="Cho A."/>
            <person name="Kim O.-S."/>
            <person name="Lee J.-I."/>
        </authorList>
    </citation>
    <scope>NUCLEOTIDE SEQUENCE [LARGE SCALE GENOMIC DNA]</scope>
    <source>
        <strain evidence="1 2">P28004</strain>
    </source>
</reference>
<dbReference type="AlphaFoldDB" id="A0A3E0WA97"/>
<dbReference type="InterPro" id="IPR053860">
    <property type="entry name" value="DUF6932"/>
</dbReference>
<organism evidence="1 2">
    <name type="scientific">Subtercola boreus</name>
    <dbReference type="NCBI Taxonomy" id="120213"/>
    <lineage>
        <taxon>Bacteria</taxon>
        <taxon>Bacillati</taxon>
        <taxon>Actinomycetota</taxon>
        <taxon>Actinomycetes</taxon>
        <taxon>Micrococcales</taxon>
        <taxon>Microbacteriaceae</taxon>
        <taxon>Subtercola</taxon>
    </lineage>
</organism>